<evidence type="ECO:0000313" key="3">
    <source>
        <dbReference type="RefSeq" id="XP_030766673.1"/>
    </source>
</evidence>
<reference evidence="3" key="1">
    <citation type="submission" date="2025-08" db="UniProtKB">
        <authorList>
            <consortium name="RefSeq"/>
        </authorList>
    </citation>
    <scope>IDENTIFICATION</scope>
    <source>
        <tissue evidence="3">Gonads</tissue>
    </source>
</reference>
<dbReference type="Proteomes" id="UP000504635">
    <property type="component" value="Unplaced"/>
</dbReference>
<sequence>MGKKKNKKNKTPEPTGRTSPEHTGRLLMTELGYDIMKKYQENLSPSQRKVQLLFKEYRLDSYRRGYFLDQTKQDFILWSIRFLETNACFYLGMTTVIKELDILEYFETEVVSDLKCFIRDLHSLNLTVVCTLSPPGATYSRVIDILMENSLEQKRVKPPCQCHYKYDKRIYSDVISYEVSPVGSILHLYDLYDLMISLQETIKDHGDVYYLGYNLDDGKLRPHHADWLDVASMITSTKYRCCFFSTQYKISAVLFNVSCHFILKRIQQSEHLKMTPTMDSSIHLLETLCPLAQSIFHLRSVSPSDLEALYESLEDVRLILSSMVFKKPTDLTTSLKDLNFTPTAQRFPERPPTTLRVPEIPVISLGKPTPSTPKSEEVEKPEIKFSPNVKESTTIESTSLDNIYKDFIHHMKHVSGRKVPADKVKSMRSKRIEYVEKTLKTIKEQFSRNYEFVKSILSDNQSGKTKLPTNVVIDPLSPKPPSPANVEMEEEEEINREVPQDEAKIKKELWRMKKREKVEKQKKFDKLSRKQQKEFLKEEKRKRRPKPSTKHKFPGEEIRSVKSSTSAASISKSSTSTATSTTASQPLVSAASSSQSSTPVVKLSNFGDSDMNLSTSAAFVPQPSTSAAFVPQTSSSAAFVPQPSTSADFVPHPSTSAACSSTLSTPAASASNTSHNPSISAAEQGKLYRITYKPNAYRDKHQFCKLHNDIKCAQFERAPLDCLSTLKGFLALADILRMNNISNTETKVFCMEDLDYYFKFTFKKFVGLNTDALQFTVLRNIHISYISLIDREFHIPIIIPHDPPRLTRLQAFTPVQPYPSSPKREEEEAFLERVLRMRIPEVLPNVEENVEEEEEEIFV</sequence>
<name>A0A6J2YRH2_SITOR</name>
<dbReference type="GeneID" id="115890547"/>
<dbReference type="KEGG" id="soy:115890547"/>
<evidence type="ECO:0000256" key="1">
    <source>
        <dbReference type="SAM" id="MobiDB-lite"/>
    </source>
</evidence>
<dbReference type="AlphaFoldDB" id="A0A6J2YRH2"/>
<evidence type="ECO:0000313" key="2">
    <source>
        <dbReference type="Proteomes" id="UP000504635"/>
    </source>
</evidence>
<dbReference type="InParanoid" id="A0A6J2YRH2"/>
<dbReference type="OrthoDB" id="6723723at2759"/>
<feature type="compositionally biased region" description="Low complexity" evidence="1">
    <location>
        <begin position="563"/>
        <end position="583"/>
    </location>
</feature>
<protein>
    <submittedName>
        <fullName evidence="3">Uncharacterized protein LOC115890547</fullName>
    </submittedName>
</protein>
<dbReference type="RefSeq" id="XP_030766673.1">
    <property type="nucleotide sequence ID" value="XM_030910813.1"/>
</dbReference>
<accession>A0A6J2YRH2</accession>
<feature type="region of interest" description="Disordered" evidence="1">
    <location>
        <begin position="1"/>
        <end position="22"/>
    </location>
</feature>
<feature type="compositionally biased region" description="Basic and acidic residues" evidence="1">
    <location>
        <begin position="515"/>
        <end position="539"/>
    </location>
</feature>
<gene>
    <name evidence="3" type="primary">LOC115890547</name>
</gene>
<keyword evidence="2" id="KW-1185">Reference proteome</keyword>
<feature type="region of interest" description="Disordered" evidence="1">
    <location>
        <begin position="515"/>
        <end position="583"/>
    </location>
</feature>
<feature type="compositionally biased region" description="Basic residues" evidence="1">
    <location>
        <begin position="540"/>
        <end position="552"/>
    </location>
</feature>
<proteinExistence type="predicted"/>
<feature type="region of interest" description="Disordered" evidence="1">
    <location>
        <begin position="468"/>
        <end position="500"/>
    </location>
</feature>
<organism evidence="2 3">
    <name type="scientific">Sitophilus oryzae</name>
    <name type="common">Rice weevil</name>
    <name type="synonym">Curculio oryzae</name>
    <dbReference type="NCBI Taxonomy" id="7048"/>
    <lineage>
        <taxon>Eukaryota</taxon>
        <taxon>Metazoa</taxon>
        <taxon>Ecdysozoa</taxon>
        <taxon>Arthropoda</taxon>
        <taxon>Hexapoda</taxon>
        <taxon>Insecta</taxon>
        <taxon>Pterygota</taxon>
        <taxon>Neoptera</taxon>
        <taxon>Endopterygota</taxon>
        <taxon>Coleoptera</taxon>
        <taxon>Polyphaga</taxon>
        <taxon>Cucujiformia</taxon>
        <taxon>Curculionidae</taxon>
        <taxon>Dryophthorinae</taxon>
        <taxon>Sitophilus</taxon>
    </lineage>
</organism>